<organism evidence="1 2">
    <name type="scientific">Danio rerio</name>
    <name type="common">Zebrafish</name>
    <name type="synonym">Brachydanio rerio</name>
    <dbReference type="NCBI Taxonomy" id="7955"/>
    <lineage>
        <taxon>Eukaryota</taxon>
        <taxon>Metazoa</taxon>
        <taxon>Chordata</taxon>
        <taxon>Craniata</taxon>
        <taxon>Vertebrata</taxon>
        <taxon>Euteleostomi</taxon>
        <taxon>Actinopterygii</taxon>
        <taxon>Neopterygii</taxon>
        <taxon>Teleostei</taxon>
        <taxon>Ostariophysi</taxon>
        <taxon>Cypriniformes</taxon>
        <taxon>Danionidae</taxon>
        <taxon>Danioninae</taxon>
        <taxon>Danio</taxon>
    </lineage>
</organism>
<sequence>MFSSINFYDRKSNMKQRMIFIVVLMIYLIHECRSQTLVESEAVVIKPDQSHKLTCTASGFNFGGSWMAWIRQAAGKGPEWVATLSNGNSYIYYSDKVKGRFTISRDDNKNQLYLQMNSLKTEDTAVYYCARDTCDNAFDYWGKGTMVTVSSAQPSAPQSVFGLSQCSSGSDGSITLGCLAKGFSPADSLNFKWKDPAGKDLSDFVQYPAFGKEGDYTKISHIRVRKSDWDAKKPYTCEASNSVGAPKTASLAPPAPPPDLRATVFLTAPTKMELEGGSATFMCLARRFSPKQYEFKWYQNDQEVTNAVDNFFKDEKNGSVTEYSATSILKINAETWKQAESKVKCVFEHNKRNDSREIQYKDTMQDCIDDNVHIDIIPPTPEDMLKNRKGILKCKASGNPQFHFTKIEIKANDLVIAEKEEPLTNREELDAPINYQEWSNGTVFKCIAENTGKTLPEEKTFVRENGKKRPSVYVLAPPENKANEAMTLTCYVKNFLPKEVFVTWLVNDEPAYGYKNSTSEPVENDDSFSMYSQITVENSEWTGGKVYTCVVYHESIDEKLLVLTRSITDNMDKSSIINLSMTTPAPCKA</sequence>
<keyword evidence="1" id="KW-1185">Reference proteome</keyword>
<name>A0AC58J2Q5_DANRE</name>
<evidence type="ECO:0000313" key="2">
    <source>
        <dbReference type="RefSeq" id="XP_073800757.1"/>
    </source>
</evidence>
<protein>
    <submittedName>
        <fullName evidence="2">Ig mu chain C region membrane-bound form isoform X1</fullName>
    </submittedName>
</protein>
<proteinExistence type="predicted"/>
<dbReference type="RefSeq" id="XP_073800757.1">
    <property type="nucleotide sequence ID" value="XM_073944656.1"/>
</dbReference>
<evidence type="ECO:0000313" key="1">
    <source>
        <dbReference type="Proteomes" id="UP000000437"/>
    </source>
</evidence>
<reference evidence="2" key="1">
    <citation type="submission" date="2025-08" db="UniProtKB">
        <authorList>
            <consortium name="RefSeq"/>
        </authorList>
    </citation>
    <scope>IDENTIFICATION</scope>
    <source>
        <strain evidence="2">Tuebingen</strain>
        <tissue evidence="2">Fibroblasts and whole tissue</tissue>
    </source>
</reference>
<accession>A0AC58J2Q5</accession>
<dbReference type="Proteomes" id="UP000000437">
    <property type="component" value="Chromosome 3"/>
</dbReference>
<gene>
    <name evidence="2" type="primary">ighd</name>
</gene>